<name>A0ABY3AHA4_9FLAO</name>
<dbReference type="Proteomes" id="UP000315363">
    <property type="component" value="Unassembled WGS sequence"/>
</dbReference>
<evidence type="ECO:0000256" key="1">
    <source>
        <dbReference type="SAM" id="Phobius"/>
    </source>
</evidence>
<protein>
    <submittedName>
        <fullName evidence="2">Uncharacterized protein</fullName>
    </submittedName>
</protein>
<keyword evidence="1" id="KW-1133">Transmembrane helix</keyword>
<accession>A0ABY3AHA4</accession>
<dbReference type="RefSeq" id="WP_142190613.1">
    <property type="nucleotide sequence ID" value="NZ_VHIF01000001.1"/>
</dbReference>
<organism evidence="2 3">
    <name type="scientific">Arenibacter algicola</name>
    <dbReference type="NCBI Taxonomy" id="616991"/>
    <lineage>
        <taxon>Bacteria</taxon>
        <taxon>Pseudomonadati</taxon>
        <taxon>Bacteroidota</taxon>
        <taxon>Flavobacteriia</taxon>
        <taxon>Flavobacteriales</taxon>
        <taxon>Flavobacteriaceae</taxon>
        <taxon>Arenibacter</taxon>
    </lineage>
</organism>
<proteinExistence type="predicted"/>
<evidence type="ECO:0000313" key="3">
    <source>
        <dbReference type="Proteomes" id="UP000315363"/>
    </source>
</evidence>
<sequence length="88" mass="9953">MIKPKGDLEPIVAYTIAIILIVYLFISYDTFSPDEEFPSSWKAGLVHRGLIFLLEDSVGRIIGKGGLLFLGFYCIRQLYTSLKPKKKV</sequence>
<keyword evidence="1" id="KW-0472">Membrane</keyword>
<keyword evidence="3" id="KW-1185">Reference proteome</keyword>
<gene>
    <name evidence="2" type="ORF">GQ41_3942</name>
</gene>
<evidence type="ECO:0000313" key="2">
    <source>
        <dbReference type="EMBL" id="TQO39268.1"/>
    </source>
</evidence>
<dbReference type="EMBL" id="VHIF01000001">
    <property type="protein sequence ID" value="TQO39268.1"/>
    <property type="molecule type" value="Genomic_DNA"/>
</dbReference>
<keyword evidence="1" id="KW-0812">Transmembrane</keyword>
<comment type="caution">
    <text evidence="2">The sequence shown here is derived from an EMBL/GenBank/DDBJ whole genome shotgun (WGS) entry which is preliminary data.</text>
</comment>
<feature type="transmembrane region" description="Helical" evidence="1">
    <location>
        <begin position="12"/>
        <end position="31"/>
    </location>
</feature>
<reference evidence="2 3" key="1">
    <citation type="submission" date="2019-06" db="EMBL/GenBank/DDBJ databases">
        <title>A large-scale integrated study on North Sea by COGITO (Coastal Microbe Genomic &amp; Taxonomic Observatory).</title>
        <authorList>
            <person name="Teeling H."/>
        </authorList>
    </citation>
    <scope>NUCLEOTIDE SEQUENCE [LARGE SCALE GENOMIC DNA]</scope>
    <source>
        <strain evidence="2 3">MAR_2009_79</strain>
    </source>
</reference>